<dbReference type="SMR" id="A0A816J8A3"/>
<sequence>MQRGDHNFKSTHKLKEFEPSWTDLEKESNNDEKEREREREDQYKKDTYGVLSGSKTFSHCFFFWFFFRTFYEALPWKCSNHPEKETLSLFDHLERESGFLSSTGSLPVQRSTTISAMQ</sequence>
<reference evidence="2" key="1">
    <citation type="submission" date="2021-01" db="EMBL/GenBank/DDBJ databases">
        <authorList>
            <consortium name="Genoscope - CEA"/>
            <person name="William W."/>
        </authorList>
    </citation>
    <scope>NUCLEOTIDE SEQUENCE</scope>
</reference>
<proteinExistence type="predicted"/>
<dbReference type="EMBL" id="HG994373">
    <property type="protein sequence ID" value="CAF1767797.1"/>
    <property type="molecule type" value="Genomic_DNA"/>
</dbReference>
<dbReference type="Proteomes" id="UP001295469">
    <property type="component" value="Chromosome C09"/>
</dbReference>
<dbReference type="AlphaFoldDB" id="A0A816J8A3"/>
<gene>
    <name evidence="2" type="ORF">DARMORV10_C09P50160.1</name>
</gene>
<evidence type="ECO:0000313" key="2">
    <source>
        <dbReference type="EMBL" id="CAF1767797.1"/>
    </source>
</evidence>
<organism evidence="2">
    <name type="scientific">Brassica napus</name>
    <name type="common">Rape</name>
    <dbReference type="NCBI Taxonomy" id="3708"/>
    <lineage>
        <taxon>Eukaryota</taxon>
        <taxon>Viridiplantae</taxon>
        <taxon>Streptophyta</taxon>
        <taxon>Embryophyta</taxon>
        <taxon>Tracheophyta</taxon>
        <taxon>Spermatophyta</taxon>
        <taxon>Magnoliopsida</taxon>
        <taxon>eudicotyledons</taxon>
        <taxon>Gunneridae</taxon>
        <taxon>Pentapetalae</taxon>
        <taxon>rosids</taxon>
        <taxon>malvids</taxon>
        <taxon>Brassicales</taxon>
        <taxon>Brassicaceae</taxon>
        <taxon>Brassiceae</taxon>
        <taxon>Brassica</taxon>
    </lineage>
</organism>
<accession>A0A816J8A3</accession>
<name>A0A816J8A3_BRANA</name>
<evidence type="ECO:0000256" key="1">
    <source>
        <dbReference type="SAM" id="MobiDB-lite"/>
    </source>
</evidence>
<protein>
    <submittedName>
        <fullName evidence="2">(rape) hypothetical protein</fullName>
    </submittedName>
</protein>
<feature type="region of interest" description="Disordered" evidence="1">
    <location>
        <begin position="19"/>
        <end position="45"/>
    </location>
</feature>